<organism evidence="1 2">
    <name type="scientific">Smallanthus sonchifolius</name>
    <dbReference type="NCBI Taxonomy" id="185202"/>
    <lineage>
        <taxon>Eukaryota</taxon>
        <taxon>Viridiplantae</taxon>
        <taxon>Streptophyta</taxon>
        <taxon>Embryophyta</taxon>
        <taxon>Tracheophyta</taxon>
        <taxon>Spermatophyta</taxon>
        <taxon>Magnoliopsida</taxon>
        <taxon>eudicotyledons</taxon>
        <taxon>Gunneridae</taxon>
        <taxon>Pentapetalae</taxon>
        <taxon>asterids</taxon>
        <taxon>campanulids</taxon>
        <taxon>Asterales</taxon>
        <taxon>Asteraceae</taxon>
        <taxon>Asteroideae</taxon>
        <taxon>Heliantheae alliance</taxon>
        <taxon>Millerieae</taxon>
        <taxon>Smallanthus</taxon>
    </lineage>
</organism>
<name>A0ACB9B4E0_9ASTR</name>
<dbReference type="EMBL" id="CM042040">
    <property type="protein sequence ID" value="KAI3716686.1"/>
    <property type="molecule type" value="Genomic_DNA"/>
</dbReference>
<proteinExistence type="predicted"/>
<gene>
    <name evidence="1" type="ORF">L1987_67732</name>
</gene>
<reference evidence="1 2" key="2">
    <citation type="journal article" date="2022" name="Mol. Ecol. Resour.">
        <title>The genomes of chicory, endive, great burdock and yacon provide insights into Asteraceae paleo-polyploidization history and plant inulin production.</title>
        <authorList>
            <person name="Fan W."/>
            <person name="Wang S."/>
            <person name="Wang H."/>
            <person name="Wang A."/>
            <person name="Jiang F."/>
            <person name="Liu H."/>
            <person name="Zhao H."/>
            <person name="Xu D."/>
            <person name="Zhang Y."/>
        </authorList>
    </citation>
    <scope>NUCLEOTIDE SEQUENCE [LARGE SCALE GENOMIC DNA]</scope>
    <source>
        <strain evidence="2">cv. Yunnan</strain>
        <tissue evidence="1">Leaves</tissue>
    </source>
</reference>
<comment type="caution">
    <text evidence="1">The sequence shown here is derived from an EMBL/GenBank/DDBJ whole genome shotgun (WGS) entry which is preliminary data.</text>
</comment>
<dbReference type="Proteomes" id="UP001056120">
    <property type="component" value="Linkage Group LG23"/>
</dbReference>
<accession>A0ACB9B4E0</accession>
<evidence type="ECO:0000313" key="2">
    <source>
        <dbReference type="Proteomes" id="UP001056120"/>
    </source>
</evidence>
<protein>
    <submittedName>
        <fullName evidence="1">Uncharacterized protein</fullName>
    </submittedName>
</protein>
<reference evidence="2" key="1">
    <citation type="journal article" date="2022" name="Mol. Ecol. Resour.">
        <title>The genomes of chicory, endive, great burdock and yacon provide insights into Asteraceae palaeo-polyploidization history and plant inulin production.</title>
        <authorList>
            <person name="Fan W."/>
            <person name="Wang S."/>
            <person name="Wang H."/>
            <person name="Wang A."/>
            <person name="Jiang F."/>
            <person name="Liu H."/>
            <person name="Zhao H."/>
            <person name="Xu D."/>
            <person name="Zhang Y."/>
        </authorList>
    </citation>
    <scope>NUCLEOTIDE SEQUENCE [LARGE SCALE GENOMIC DNA]</scope>
    <source>
        <strain evidence="2">cv. Yunnan</strain>
    </source>
</reference>
<keyword evidence="2" id="KW-1185">Reference proteome</keyword>
<evidence type="ECO:0000313" key="1">
    <source>
        <dbReference type="EMBL" id="KAI3716686.1"/>
    </source>
</evidence>
<sequence length="150" mass="16254">MEDDDTTSPELGVDKQSSPEIVEETQELRGKDQCLENVNALMGVENQDNSENIINEVGEPKECSMNPGGNLNGNGGTQEVELNSKGIEPFQSIAGEKINGQNPGINSGPSLQFELGHNQSNGVKRKRAVLKSLRSKSLRPSKSLSKKYLT</sequence>